<keyword evidence="3 7" id="KW-0812">Transmembrane</keyword>
<dbReference type="PANTHER" id="PTHR13148:SF0">
    <property type="entry name" value="POST-GPI ATTACHMENT TO PROTEINS FACTOR 3"/>
    <property type="match status" value="1"/>
</dbReference>
<evidence type="ECO:0000256" key="6">
    <source>
        <dbReference type="ARBA" id="ARBA00023136"/>
    </source>
</evidence>
<sequence length="322" mass="37553">MKITARKHLIYLFAAFISLGLGVCSSGDRLPEFRICQTKCEKECLESPQLPIILRLTLWDCASDCKYKCQREITIRAQENGEEIHQYYGKWPFKRLLGMQEPASVLFSVLNGYAHYSSWGRIEKRISRENPARFWLKAYVIIGVWTWLWSSVFHCRDYIFTERMDYYSAGFSVMFMFFIPCTFLMGRASAAVTKSLGVIFFLFYSMHVGYLQFIRFSYSYNMLANAAVGLLANVAWMAVAYRMSKAGENNYLMPVTLILLTDLAFSLEAFDFPPLWDTFDAHSLWHAATIPITFYWYRWLIDVFPAHFSKNNQEFTDGSKFD</sequence>
<protein>
    <recommendedName>
        <fullName evidence="7">Post-GPI attachment to proteins factor 3</fullName>
    </recommendedName>
</protein>
<feature type="transmembrane region" description="Helical" evidence="7">
    <location>
        <begin position="282"/>
        <end position="301"/>
    </location>
</feature>
<keyword evidence="7" id="KW-0256">Endoplasmic reticulum</keyword>
<keyword evidence="2 7" id="KW-0337">GPI-anchor biosynthesis</keyword>
<feature type="transmembrane region" description="Helical" evidence="7">
    <location>
        <begin position="220"/>
        <end position="239"/>
    </location>
</feature>
<feature type="transmembrane region" description="Helical" evidence="7">
    <location>
        <begin position="166"/>
        <end position="184"/>
    </location>
</feature>
<dbReference type="Pfam" id="PF04080">
    <property type="entry name" value="Per1"/>
    <property type="match status" value="1"/>
</dbReference>
<comment type="similarity">
    <text evidence="7">Belongs to the PGAP3 family.</text>
</comment>
<evidence type="ECO:0000256" key="4">
    <source>
        <dbReference type="ARBA" id="ARBA00022729"/>
    </source>
</evidence>
<evidence type="ECO:0000313" key="9">
    <source>
        <dbReference type="Proteomes" id="UP000245591"/>
    </source>
</evidence>
<feature type="signal peptide" evidence="7">
    <location>
        <begin position="1"/>
        <end position="22"/>
    </location>
</feature>
<evidence type="ECO:0000313" key="8">
    <source>
        <dbReference type="EMBL" id="PWA00117.1"/>
    </source>
</evidence>
<evidence type="ECO:0000256" key="7">
    <source>
        <dbReference type="RuleBase" id="RU365066"/>
    </source>
</evidence>
<evidence type="ECO:0000256" key="2">
    <source>
        <dbReference type="ARBA" id="ARBA00022502"/>
    </source>
</evidence>
<keyword evidence="6 7" id="KW-0472">Membrane</keyword>
<evidence type="ECO:0000256" key="5">
    <source>
        <dbReference type="ARBA" id="ARBA00022989"/>
    </source>
</evidence>
<dbReference type="InterPro" id="IPR007217">
    <property type="entry name" value="Per1-like"/>
</dbReference>
<gene>
    <name evidence="8" type="ORF">BB558_003844</name>
</gene>
<evidence type="ECO:0000256" key="3">
    <source>
        <dbReference type="ARBA" id="ARBA00022692"/>
    </source>
</evidence>
<organism evidence="8 9">
    <name type="scientific">Smittium angustum</name>
    <dbReference type="NCBI Taxonomy" id="133377"/>
    <lineage>
        <taxon>Eukaryota</taxon>
        <taxon>Fungi</taxon>
        <taxon>Fungi incertae sedis</taxon>
        <taxon>Zoopagomycota</taxon>
        <taxon>Kickxellomycotina</taxon>
        <taxon>Harpellomycetes</taxon>
        <taxon>Harpellales</taxon>
        <taxon>Legeriomycetaceae</taxon>
        <taxon>Smittium</taxon>
    </lineage>
</organism>
<comment type="caution">
    <text evidence="8">The sequence shown here is derived from an EMBL/GenBank/DDBJ whole genome shotgun (WGS) entry which is preliminary data.</text>
</comment>
<feature type="chain" id="PRO_5016482201" description="Post-GPI attachment to proteins factor 3" evidence="7">
    <location>
        <begin position="23"/>
        <end position="322"/>
    </location>
</feature>
<dbReference type="AlphaFoldDB" id="A0A2U1J4V1"/>
<dbReference type="GO" id="GO:0005789">
    <property type="term" value="C:endoplasmic reticulum membrane"/>
    <property type="evidence" value="ECO:0007669"/>
    <property type="project" value="UniProtKB-SubCell"/>
</dbReference>
<comment type="caution">
    <text evidence="7">Lacks conserved residue(s) required for the propagation of feature annotation.</text>
</comment>
<accession>A0A2U1J4V1</accession>
<dbReference type="EMBL" id="MBFU01000363">
    <property type="protein sequence ID" value="PWA00117.1"/>
    <property type="molecule type" value="Genomic_DNA"/>
</dbReference>
<feature type="transmembrane region" description="Helical" evidence="7">
    <location>
        <begin position="251"/>
        <end position="270"/>
    </location>
</feature>
<comment type="function">
    <text evidence="7">Involved in the lipid remodeling steps of GPI-anchor maturation.</text>
</comment>
<reference evidence="8 9" key="1">
    <citation type="journal article" date="2018" name="MBio">
        <title>Comparative Genomics Reveals the Core Gene Toolbox for the Fungus-Insect Symbiosis.</title>
        <authorList>
            <person name="Wang Y."/>
            <person name="Stata M."/>
            <person name="Wang W."/>
            <person name="Stajich J.E."/>
            <person name="White M.M."/>
            <person name="Moncalvo J.M."/>
        </authorList>
    </citation>
    <scope>NUCLEOTIDE SEQUENCE [LARGE SCALE GENOMIC DNA]</scope>
    <source>
        <strain evidence="8 9">AUS-126-30</strain>
    </source>
</reference>
<dbReference type="PANTHER" id="PTHR13148">
    <property type="entry name" value="PER1-RELATED"/>
    <property type="match status" value="1"/>
</dbReference>
<feature type="transmembrane region" description="Helical" evidence="7">
    <location>
        <begin position="134"/>
        <end position="154"/>
    </location>
</feature>
<dbReference type="GO" id="GO:0016788">
    <property type="term" value="F:hydrolase activity, acting on ester bonds"/>
    <property type="evidence" value="ECO:0007669"/>
    <property type="project" value="TreeGrafter"/>
</dbReference>
<dbReference type="GO" id="GO:0006506">
    <property type="term" value="P:GPI anchor biosynthetic process"/>
    <property type="evidence" value="ECO:0007669"/>
    <property type="project" value="UniProtKB-KW"/>
</dbReference>
<evidence type="ECO:0000256" key="1">
    <source>
        <dbReference type="ARBA" id="ARBA00004127"/>
    </source>
</evidence>
<comment type="subcellular location">
    <subcellularLocation>
        <location evidence="1">Endomembrane system</location>
        <topology evidence="1">Multi-pass membrane protein</topology>
    </subcellularLocation>
    <subcellularLocation>
        <location evidence="7">Endoplasmic reticulum membrane</location>
        <topology evidence="7">Multi-pass membrane protein</topology>
    </subcellularLocation>
</comment>
<keyword evidence="4 7" id="KW-0732">Signal</keyword>
<dbReference type="Proteomes" id="UP000245591">
    <property type="component" value="Unassembled WGS sequence"/>
</dbReference>
<keyword evidence="9" id="KW-1185">Reference proteome</keyword>
<proteinExistence type="inferred from homology"/>
<feature type="transmembrane region" description="Helical" evidence="7">
    <location>
        <begin position="196"/>
        <end position="214"/>
    </location>
</feature>
<keyword evidence="5 7" id="KW-1133">Transmembrane helix</keyword>
<name>A0A2U1J4V1_SMIAN</name>